<dbReference type="EMBL" id="OC964867">
    <property type="protein sequence ID" value="CAD7665876.1"/>
    <property type="molecule type" value="Genomic_DNA"/>
</dbReference>
<sequence>MSDKSRVGVKEQPLTGRQMRSYLSARVVSMVRNNDTTGQFSAQELVHIESLLRDEFQTNQWLLSVCKAATEDAVVVTPEELDLYSKHKSDGEDVCVAHSEAEELKKELDFLKERLHVLKYIHKDLWQKLTQIQSPMRALSDRSDSNETFAKLRIKLTECLEIMKQDLNSNFSVEEPKHIADKIISE</sequence>
<proteinExistence type="predicted"/>
<evidence type="ECO:0000313" key="1">
    <source>
        <dbReference type="EMBL" id="CAD7665876.1"/>
    </source>
</evidence>
<accession>A0A7R9MSU3</accession>
<evidence type="ECO:0000313" key="2">
    <source>
        <dbReference type="Proteomes" id="UP000728032"/>
    </source>
</evidence>
<gene>
    <name evidence="1" type="ORF">ONB1V03_LOCUS22433</name>
</gene>
<organism evidence="1">
    <name type="scientific">Oppiella nova</name>
    <dbReference type="NCBI Taxonomy" id="334625"/>
    <lineage>
        <taxon>Eukaryota</taxon>
        <taxon>Metazoa</taxon>
        <taxon>Ecdysozoa</taxon>
        <taxon>Arthropoda</taxon>
        <taxon>Chelicerata</taxon>
        <taxon>Arachnida</taxon>
        <taxon>Acari</taxon>
        <taxon>Acariformes</taxon>
        <taxon>Sarcoptiformes</taxon>
        <taxon>Oribatida</taxon>
        <taxon>Brachypylina</taxon>
        <taxon>Oppioidea</taxon>
        <taxon>Oppiidae</taxon>
        <taxon>Oppiella</taxon>
    </lineage>
</organism>
<dbReference type="Proteomes" id="UP000728032">
    <property type="component" value="Unassembled WGS sequence"/>
</dbReference>
<keyword evidence="2" id="KW-1185">Reference proteome</keyword>
<dbReference type="EMBL" id="CAJPVJ010050042">
    <property type="protein sequence ID" value="CAG2183012.1"/>
    <property type="molecule type" value="Genomic_DNA"/>
</dbReference>
<dbReference type="AlphaFoldDB" id="A0A7R9MSU3"/>
<dbReference type="OrthoDB" id="10441978at2759"/>
<feature type="non-terminal residue" evidence="1">
    <location>
        <position position="1"/>
    </location>
</feature>
<protein>
    <submittedName>
        <fullName evidence="1">Uncharacterized protein</fullName>
    </submittedName>
</protein>
<name>A0A7R9MSU3_9ACAR</name>
<reference evidence="1" key="1">
    <citation type="submission" date="2020-11" db="EMBL/GenBank/DDBJ databases">
        <authorList>
            <person name="Tran Van P."/>
        </authorList>
    </citation>
    <scope>NUCLEOTIDE SEQUENCE</scope>
</reference>